<feature type="transmembrane region" description="Helical" evidence="9">
    <location>
        <begin position="20"/>
        <end position="44"/>
    </location>
</feature>
<dbReference type="InterPro" id="IPR000276">
    <property type="entry name" value="GPCR_Rhodpsn"/>
</dbReference>
<proteinExistence type="evidence at transcript level"/>
<evidence type="ECO:0000256" key="4">
    <source>
        <dbReference type="ARBA" id="ARBA00022989"/>
    </source>
</evidence>
<evidence type="ECO:0000256" key="3">
    <source>
        <dbReference type="ARBA" id="ARBA00022692"/>
    </source>
</evidence>
<dbReference type="SUPFAM" id="SSF81321">
    <property type="entry name" value="Family A G protein-coupled receptor-like"/>
    <property type="match status" value="1"/>
</dbReference>
<dbReference type="GO" id="GO:0042923">
    <property type="term" value="F:neuropeptide binding"/>
    <property type="evidence" value="ECO:0007669"/>
    <property type="project" value="TreeGrafter"/>
</dbReference>
<protein>
    <submittedName>
        <fullName evidence="11">NPYR-8</fullName>
    </submittedName>
</protein>
<dbReference type="SMART" id="SM01381">
    <property type="entry name" value="7TM_GPCR_Srsx"/>
    <property type="match status" value="1"/>
</dbReference>
<dbReference type="PRINTS" id="PR01012">
    <property type="entry name" value="NRPEPTIDEYR"/>
</dbReference>
<evidence type="ECO:0000256" key="9">
    <source>
        <dbReference type="SAM" id="Phobius"/>
    </source>
</evidence>
<dbReference type="OMA" id="CWIPLNA"/>
<feature type="transmembrane region" description="Helical" evidence="9">
    <location>
        <begin position="279"/>
        <end position="302"/>
    </location>
</feature>
<comment type="subcellular location">
    <subcellularLocation>
        <location evidence="1">Membrane</location>
        <topology evidence="1">Multi-pass membrane protein</topology>
    </subcellularLocation>
</comment>
<feature type="transmembrane region" description="Helical" evidence="9">
    <location>
        <begin position="56"/>
        <end position="80"/>
    </location>
</feature>
<name>A0A193KUI6_SCHMD</name>
<evidence type="ECO:0000313" key="11">
    <source>
        <dbReference type="EMBL" id="ANO39143.1"/>
    </source>
</evidence>
<gene>
    <name evidence="11" type="primary">npyr-8</name>
</gene>
<evidence type="ECO:0000256" key="5">
    <source>
        <dbReference type="ARBA" id="ARBA00023040"/>
    </source>
</evidence>
<dbReference type="GO" id="GO:0004983">
    <property type="term" value="F:neuropeptide Y receptor activity"/>
    <property type="evidence" value="ECO:0007669"/>
    <property type="project" value="InterPro"/>
</dbReference>
<keyword evidence="4 9" id="KW-1133">Transmembrane helix</keyword>
<reference evidence="11" key="1">
    <citation type="journal article" date="2016" name="PLoS Biol.">
        <title>GPCRs Direct Germline Development and Somatic Gonad Function in Planarians.</title>
        <authorList>
            <person name="Saberi A."/>
            <person name="Jamal A."/>
            <person name="Beets I."/>
            <person name="Schoofs L."/>
            <person name="Newmark P.A."/>
        </authorList>
    </citation>
    <scope>NUCLEOTIDE SEQUENCE</scope>
</reference>
<feature type="transmembrane region" description="Helical" evidence="9">
    <location>
        <begin position="240"/>
        <end position="259"/>
    </location>
</feature>
<dbReference type="Pfam" id="PF00001">
    <property type="entry name" value="7tm_1"/>
    <property type="match status" value="1"/>
</dbReference>
<comment type="similarity">
    <text evidence="2">Belongs to the G-protein coupled receptor 1 family.</text>
</comment>
<evidence type="ECO:0000256" key="8">
    <source>
        <dbReference type="ARBA" id="ARBA00023224"/>
    </source>
</evidence>
<evidence type="ECO:0000256" key="2">
    <source>
        <dbReference type="ARBA" id="ARBA00010663"/>
    </source>
</evidence>
<keyword evidence="5" id="KW-0297">G-protein coupled receptor</keyword>
<keyword evidence="8" id="KW-0807">Transducer</keyword>
<dbReference type="CDD" id="cd15203">
    <property type="entry name" value="7tmA_NPYR-like"/>
    <property type="match status" value="1"/>
</dbReference>
<dbReference type="AlphaFoldDB" id="A0A193KUI6"/>
<dbReference type="GO" id="GO:0005886">
    <property type="term" value="C:plasma membrane"/>
    <property type="evidence" value="ECO:0007669"/>
    <property type="project" value="TreeGrafter"/>
</dbReference>
<feature type="domain" description="G-protein coupled receptors family 1 profile" evidence="10">
    <location>
        <begin position="35"/>
        <end position="299"/>
    </location>
</feature>
<dbReference type="InterPro" id="IPR017452">
    <property type="entry name" value="GPCR_Rhodpsn_7TM"/>
</dbReference>
<accession>A0A193KUI6</accession>
<feature type="transmembrane region" description="Helical" evidence="9">
    <location>
        <begin position="100"/>
        <end position="120"/>
    </location>
</feature>
<dbReference type="PRINTS" id="PR00237">
    <property type="entry name" value="GPCRRHODOPSN"/>
</dbReference>
<keyword evidence="6 9" id="KW-0472">Membrane</keyword>
<organism evidence="11">
    <name type="scientific">Schmidtea mediterranea</name>
    <name type="common">Freshwater planarian flatworm</name>
    <dbReference type="NCBI Taxonomy" id="79327"/>
    <lineage>
        <taxon>Eukaryota</taxon>
        <taxon>Metazoa</taxon>
        <taxon>Spiralia</taxon>
        <taxon>Lophotrochozoa</taxon>
        <taxon>Platyhelminthes</taxon>
        <taxon>Rhabditophora</taxon>
        <taxon>Seriata</taxon>
        <taxon>Tricladida</taxon>
        <taxon>Continenticola</taxon>
        <taxon>Geoplanoidea</taxon>
        <taxon>Dugesiidae</taxon>
        <taxon>Schmidtea</taxon>
    </lineage>
</organism>
<keyword evidence="3 9" id="KW-0812">Transmembrane</keyword>
<evidence type="ECO:0000256" key="1">
    <source>
        <dbReference type="ARBA" id="ARBA00004141"/>
    </source>
</evidence>
<dbReference type="GO" id="GO:0043005">
    <property type="term" value="C:neuron projection"/>
    <property type="evidence" value="ECO:0007669"/>
    <property type="project" value="TreeGrafter"/>
</dbReference>
<dbReference type="OrthoDB" id="9046662at2759"/>
<evidence type="ECO:0000256" key="7">
    <source>
        <dbReference type="ARBA" id="ARBA00023170"/>
    </source>
</evidence>
<dbReference type="PANTHER" id="PTHR24235:SF29">
    <property type="entry name" value="GH23382P"/>
    <property type="match status" value="1"/>
</dbReference>
<evidence type="ECO:0000259" key="10">
    <source>
        <dbReference type="PROSITE" id="PS50262"/>
    </source>
</evidence>
<keyword evidence="7" id="KW-0675">Receptor</keyword>
<sequence>MILSNGTNDIFKNHEGLQYLVIAGYSIIFVLGVVGNSFVIFVVMRSRHMRTITNIFISNLALSDIIMCLIAVPFTPIALFMNNWTLPASLCKVLPMTMGVSVYVSTLTSTAIAIDRFFIIVHPFIPRMKNSLCGFIICVIWIIAILISLPLAVYQTKRNDLQSNTSKCQEVWPIDSSREVFTFVSFVLQFVLPCSIISVCYFKISKILRERCKSKVGSGTKSIRGKEGEIKRKRKTNKMLIAMVTIFVICWIPLNSLWMATDMSMNFKYDLRLQFFFPIGFFICHMIAMSSAVYNPFLYAWLNDNFKREFRNLVPCLSCILKPVLPNNPSVTCRPDSRIATTYQMTTCEQEEDSSKKTLLPNSDSHIGLVN</sequence>
<dbReference type="Gene3D" id="1.20.1070.10">
    <property type="entry name" value="Rhodopsin 7-helix transmembrane proteins"/>
    <property type="match status" value="1"/>
</dbReference>
<feature type="transmembrane region" description="Helical" evidence="9">
    <location>
        <begin position="180"/>
        <end position="204"/>
    </location>
</feature>
<evidence type="ECO:0000256" key="6">
    <source>
        <dbReference type="ARBA" id="ARBA00023136"/>
    </source>
</evidence>
<dbReference type="PANTHER" id="PTHR24235">
    <property type="entry name" value="NEUROPEPTIDE Y RECEPTOR"/>
    <property type="match status" value="1"/>
</dbReference>
<dbReference type="EMBL" id="KX018982">
    <property type="protein sequence ID" value="ANO39143.1"/>
    <property type="molecule type" value="mRNA"/>
</dbReference>
<feature type="transmembrane region" description="Helical" evidence="9">
    <location>
        <begin position="132"/>
        <end position="154"/>
    </location>
</feature>
<dbReference type="InterPro" id="IPR000611">
    <property type="entry name" value="NPY_rcpt"/>
</dbReference>
<dbReference type="PROSITE" id="PS50262">
    <property type="entry name" value="G_PROTEIN_RECEP_F1_2"/>
    <property type="match status" value="1"/>
</dbReference>